<feature type="region of interest" description="Disordered" evidence="4">
    <location>
        <begin position="258"/>
        <end position="349"/>
    </location>
</feature>
<feature type="domain" description="ABC transporter" evidence="5">
    <location>
        <begin position="2"/>
        <end position="235"/>
    </location>
</feature>
<evidence type="ECO:0000313" key="7">
    <source>
        <dbReference type="Proteomes" id="UP000233766"/>
    </source>
</evidence>
<proteinExistence type="predicted"/>
<evidence type="ECO:0000256" key="3">
    <source>
        <dbReference type="ARBA" id="ARBA00022840"/>
    </source>
</evidence>
<organism evidence="6 7">
    <name type="scientific">Nocardia fluminea</name>
    <dbReference type="NCBI Taxonomy" id="134984"/>
    <lineage>
        <taxon>Bacteria</taxon>
        <taxon>Bacillati</taxon>
        <taxon>Actinomycetota</taxon>
        <taxon>Actinomycetes</taxon>
        <taxon>Mycobacteriales</taxon>
        <taxon>Nocardiaceae</taxon>
        <taxon>Nocardia</taxon>
    </lineage>
</organism>
<keyword evidence="7" id="KW-1185">Reference proteome</keyword>
<evidence type="ECO:0000256" key="2">
    <source>
        <dbReference type="ARBA" id="ARBA00022741"/>
    </source>
</evidence>
<evidence type="ECO:0000259" key="5">
    <source>
        <dbReference type="PROSITE" id="PS50893"/>
    </source>
</evidence>
<dbReference type="AlphaFoldDB" id="A0A2N3V774"/>
<dbReference type="InterPro" id="IPR003593">
    <property type="entry name" value="AAA+_ATPase"/>
</dbReference>
<dbReference type="FunFam" id="3.40.50.300:FF:000134">
    <property type="entry name" value="Iron-enterobactin ABC transporter ATP-binding protein"/>
    <property type="match status" value="1"/>
</dbReference>
<dbReference type="EMBL" id="PJMW01000002">
    <property type="protein sequence ID" value="PKV77466.1"/>
    <property type="molecule type" value="Genomic_DNA"/>
</dbReference>
<gene>
    <name evidence="6" type="ORF">ATK86_1807</name>
</gene>
<name>A0A2N3V774_9NOCA</name>
<feature type="compositionally biased region" description="Low complexity" evidence="4">
    <location>
        <begin position="319"/>
        <end position="336"/>
    </location>
</feature>
<accession>A0A2N3V774</accession>
<keyword evidence="3 6" id="KW-0067">ATP-binding</keyword>
<dbReference type="InterPro" id="IPR003439">
    <property type="entry name" value="ABC_transporter-like_ATP-bd"/>
</dbReference>
<dbReference type="CDD" id="cd03214">
    <property type="entry name" value="ABC_Iron-Siderophores_B12_Hemin"/>
    <property type="match status" value="1"/>
</dbReference>
<evidence type="ECO:0000313" key="6">
    <source>
        <dbReference type="EMBL" id="PKV77466.1"/>
    </source>
</evidence>
<dbReference type="PROSITE" id="PS50893">
    <property type="entry name" value="ABC_TRANSPORTER_2"/>
    <property type="match status" value="1"/>
</dbReference>
<dbReference type="GO" id="GO:0005524">
    <property type="term" value="F:ATP binding"/>
    <property type="evidence" value="ECO:0007669"/>
    <property type="project" value="UniProtKB-KW"/>
</dbReference>
<dbReference type="InterPro" id="IPR027417">
    <property type="entry name" value="P-loop_NTPase"/>
</dbReference>
<dbReference type="SMART" id="SM00382">
    <property type="entry name" value="AAA"/>
    <property type="match status" value="1"/>
</dbReference>
<dbReference type="Proteomes" id="UP000233766">
    <property type="component" value="Unassembled WGS sequence"/>
</dbReference>
<keyword evidence="1" id="KW-0813">Transport</keyword>
<dbReference type="RefSeq" id="WP_245914297.1">
    <property type="nucleotide sequence ID" value="NZ_PJMW01000002.1"/>
</dbReference>
<dbReference type="PROSITE" id="PS00211">
    <property type="entry name" value="ABC_TRANSPORTER_1"/>
    <property type="match status" value="1"/>
</dbReference>
<protein>
    <submittedName>
        <fullName evidence="6">Iron complex transport system ATP-binding protein</fullName>
    </submittedName>
</protein>
<dbReference type="Pfam" id="PF00005">
    <property type="entry name" value="ABC_tran"/>
    <property type="match status" value="1"/>
</dbReference>
<dbReference type="SUPFAM" id="SSF52540">
    <property type="entry name" value="P-loop containing nucleoside triphosphate hydrolases"/>
    <property type="match status" value="1"/>
</dbReference>
<evidence type="ECO:0000256" key="4">
    <source>
        <dbReference type="SAM" id="MobiDB-lite"/>
    </source>
</evidence>
<dbReference type="InterPro" id="IPR017871">
    <property type="entry name" value="ABC_transporter-like_CS"/>
</dbReference>
<keyword evidence="2" id="KW-0547">Nucleotide-binding</keyword>
<dbReference type="Gene3D" id="3.40.50.300">
    <property type="entry name" value="P-loop containing nucleotide triphosphate hydrolases"/>
    <property type="match status" value="1"/>
</dbReference>
<dbReference type="PANTHER" id="PTHR42794">
    <property type="entry name" value="HEMIN IMPORT ATP-BINDING PROTEIN HMUV"/>
    <property type="match status" value="1"/>
</dbReference>
<dbReference type="PANTHER" id="PTHR42794:SF2">
    <property type="entry name" value="ABC TRANSPORTER ATP-BINDING PROTEIN"/>
    <property type="match status" value="1"/>
</dbReference>
<evidence type="ECO:0000256" key="1">
    <source>
        <dbReference type="ARBA" id="ARBA00022448"/>
    </source>
</evidence>
<sequence>MITVDRIQFTYDGRITLDDISFHAEPGSTLGLIGPNGSGKSTLLRLMYRALRPAGGSVVIDEVPVERLRGRELASRLAVVAQEAPPDTPVTVAETVLLGRSPWVGAFQGYSRADRIAAAAALEHVGARALADRRFTTLSGGERQRVLIARALAQQADHLLLDEPTNHLDIRYQHELLTLVRGLTTTTTVVVLHELNLAARYCDRLVLLDQGRVAAAGTVAEVLTPQILEPVYQIPVRRTSAFGAVQLLFGPATEPPAVVTGHVNHQDDPADPASNTASTDPAARSCDNDSEPADRKHPGAASGEASTRAHRTLERDASPADPDTTAPAPDKPAPNAVSPAAEIREAATR</sequence>
<reference evidence="6 7" key="1">
    <citation type="submission" date="2017-12" db="EMBL/GenBank/DDBJ databases">
        <title>Sequencing the genomes of 1000 Actinobacteria strains.</title>
        <authorList>
            <person name="Klenk H.-P."/>
        </authorList>
    </citation>
    <scope>NUCLEOTIDE SEQUENCE [LARGE SCALE GENOMIC DNA]</scope>
    <source>
        <strain evidence="6 7">DSM 44489</strain>
    </source>
</reference>
<comment type="caution">
    <text evidence="6">The sequence shown here is derived from an EMBL/GenBank/DDBJ whole genome shotgun (WGS) entry which is preliminary data.</text>
</comment>
<dbReference type="GO" id="GO:0016887">
    <property type="term" value="F:ATP hydrolysis activity"/>
    <property type="evidence" value="ECO:0007669"/>
    <property type="project" value="InterPro"/>
</dbReference>